<sequence>MLLSKLKAHLLCWGVRVVAANLIEAGMHVDKDGNLYINSSHSSDGQSARVFFNGQEVGPHSEALITLQSNAERLSTLASRMRRASIYGHGNHLMAVAGHTTGSFRLNSTRIFDGQGWQAAPAMPDARTDACVAVHAGEVYVAGGRFGGIMNDVQSFNGLSWVTRPALPDPRHKAACVFFRGELVLTGGSDGATRAHVFALRNGAWATLPAMPLARSDHAAVVYQDELHVLAGTTSSTTSVITSVVIFNGTTWRQGRSTIWPRRAVAAAVFNNRIYLGGGAVSGSVVRHDMAYFNGTTWSVSAAWPQALASAGMVQFQGQLWLLGGTNFTHVSARTYVLSPDQTTWIPSVDLPEPRCAAGFLVY</sequence>
<dbReference type="eggNOG" id="KOG4441">
    <property type="taxonomic scope" value="Eukaryota"/>
</dbReference>
<dbReference type="EMBL" id="CH991588">
    <property type="protein sequence ID" value="EDQ84409.1"/>
    <property type="molecule type" value="Genomic_DNA"/>
</dbReference>
<dbReference type="GO" id="GO:0031463">
    <property type="term" value="C:Cul3-RING ubiquitin ligase complex"/>
    <property type="evidence" value="ECO:0000318"/>
    <property type="project" value="GO_Central"/>
</dbReference>
<dbReference type="SUPFAM" id="SSF117281">
    <property type="entry name" value="Kelch motif"/>
    <property type="match status" value="1"/>
</dbReference>
<dbReference type="Pfam" id="PF01344">
    <property type="entry name" value="Kelch_1"/>
    <property type="match status" value="1"/>
</dbReference>
<dbReference type="GO" id="GO:1990756">
    <property type="term" value="F:ubiquitin-like ligase-substrate adaptor activity"/>
    <property type="evidence" value="ECO:0000318"/>
    <property type="project" value="GO_Central"/>
</dbReference>
<keyword evidence="2" id="KW-0677">Repeat</keyword>
<dbReference type="InParanoid" id="A9VDK2"/>
<evidence type="ECO:0000256" key="1">
    <source>
        <dbReference type="ARBA" id="ARBA00022441"/>
    </source>
</evidence>
<dbReference type="GeneID" id="5896075"/>
<dbReference type="AlphaFoldDB" id="A9VDK2"/>
<organism evidence="4 5">
    <name type="scientific">Monosiga brevicollis</name>
    <name type="common">Choanoflagellate</name>
    <dbReference type="NCBI Taxonomy" id="81824"/>
    <lineage>
        <taxon>Eukaryota</taxon>
        <taxon>Choanoflagellata</taxon>
        <taxon>Craspedida</taxon>
        <taxon>Salpingoecidae</taxon>
        <taxon>Monosiga</taxon>
    </lineage>
</organism>
<reference evidence="4 5" key="1">
    <citation type="journal article" date="2008" name="Nature">
        <title>The genome of the choanoflagellate Monosiga brevicollis and the origin of metazoans.</title>
        <authorList>
            <consortium name="JGI Sequencing"/>
            <person name="King N."/>
            <person name="Westbrook M.J."/>
            <person name="Young S.L."/>
            <person name="Kuo A."/>
            <person name="Abedin M."/>
            <person name="Chapman J."/>
            <person name="Fairclough S."/>
            <person name="Hellsten U."/>
            <person name="Isogai Y."/>
            <person name="Letunic I."/>
            <person name="Marr M."/>
            <person name="Pincus D."/>
            <person name="Putnam N."/>
            <person name="Rokas A."/>
            <person name="Wright K.J."/>
            <person name="Zuzow R."/>
            <person name="Dirks W."/>
            <person name="Good M."/>
            <person name="Goodstein D."/>
            <person name="Lemons D."/>
            <person name="Li W."/>
            <person name="Lyons J.B."/>
            <person name="Morris A."/>
            <person name="Nichols S."/>
            <person name="Richter D.J."/>
            <person name="Salamov A."/>
            <person name="Bork P."/>
            <person name="Lim W.A."/>
            <person name="Manning G."/>
            <person name="Miller W.T."/>
            <person name="McGinnis W."/>
            <person name="Shapiro H."/>
            <person name="Tjian R."/>
            <person name="Grigoriev I.V."/>
            <person name="Rokhsar D."/>
        </authorList>
    </citation>
    <scope>NUCLEOTIDE SEQUENCE [LARGE SCALE GENOMIC DNA]</scope>
    <source>
        <strain evidence="5">MX1 / ATCC 50154</strain>
    </source>
</reference>
<dbReference type="PANTHER" id="PTHR24412:SF441">
    <property type="entry name" value="KELCH-LIKE PROTEIN 28"/>
    <property type="match status" value="1"/>
</dbReference>
<protein>
    <submittedName>
        <fullName evidence="4">Uncharacterized protein</fullName>
    </submittedName>
</protein>
<keyword evidence="1" id="KW-0880">Kelch repeat</keyword>
<gene>
    <name evidence="4" type="ORF">MONBRDRAFT_30300</name>
</gene>
<evidence type="ECO:0000313" key="4">
    <source>
        <dbReference type="EMBL" id="EDQ84409.1"/>
    </source>
</evidence>
<dbReference type="Proteomes" id="UP000001357">
    <property type="component" value="Unassembled WGS sequence"/>
</dbReference>
<keyword evidence="5" id="KW-1185">Reference proteome</keyword>
<dbReference type="InterPro" id="IPR006652">
    <property type="entry name" value="Kelch_1"/>
</dbReference>
<evidence type="ECO:0000313" key="5">
    <source>
        <dbReference type="Proteomes" id="UP000001357"/>
    </source>
</evidence>
<evidence type="ECO:0000256" key="3">
    <source>
        <dbReference type="SAM" id="SignalP"/>
    </source>
</evidence>
<dbReference type="Gene3D" id="2.120.10.80">
    <property type="entry name" value="Kelch-type beta propeller"/>
    <property type="match status" value="2"/>
</dbReference>
<feature type="chain" id="PRO_5002743017" evidence="3">
    <location>
        <begin position="21"/>
        <end position="363"/>
    </location>
</feature>
<keyword evidence="3" id="KW-0732">Signal</keyword>
<dbReference type="STRING" id="81824.A9VDK2"/>
<accession>A9VDK2</accession>
<dbReference type="PANTHER" id="PTHR24412">
    <property type="entry name" value="KELCH PROTEIN"/>
    <property type="match status" value="1"/>
</dbReference>
<proteinExistence type="predicted"/>
<dbReference type="SMART" id="SM00612">
    <property type="entry name" value="Kelch"/>
    <property type="match status" value="5"/>
</dbReference>
<dbReference type="GO" id="GO:0043161">
    <property type="term" value="P:proteasome-mediated ubiquitin-dependent protein catabolic process"/>
    <property type="evidence" value="ECO:0000318"/>
    <property type="project" value="GO_Central"/>
</dbReference>
<dbReference type="RefSeq" id="XP_001750810.1">
    <property type="nucleotide sequence ID" value="XM_001750758.1"/>
</dbReference>
<dbReference type="GO" id="GO:0005737">
    <property type="term" value="C:cytoplasm"/>
    <property type="evidence" value="ECO:0000318"/>
    <property type="project" value="GO_Central"/>
</dbReference>
<evidence type="ECO:0000256" key="2">
    <source>
        <dbReference type="ARBA" id="ARBA00022737"/>
    </source>
</evidence>
<dbReference type="InterPro" id="IPR015915">
    <property type="entry name" value="Kelch-typ_b-propeller"/>
</dbReference>
<feature type="signal peptide" evidence="3">
    <location>
        <begin position="1"/>
        <end position="20"/>
    </location>
</feature>
<name>A9VDK2_MONBE</name>
<dbReference type="KEGG" id="mbr:MONBRDRAFT_30300"/>